<dbReference type="EMBL" id="WVUK01000054">
    <property type="protein sequence ID" value="KAF7494098.1"/>
    <property type="molecule type" value="Genomic_DNA"/>
</dbReference>
<sequence>MKIATRSTTKSLNRNRKRALNDRSVPLPIPMSPIKRINHRWKLSHLQVITNRRRSIYVSILNEKFAILTMETFILFTTIKHHYDGELRKRFADHLDNETDNLGLVSQYSCTDLVKLIHLEDLPTIVAEIQSGKSLNQIVYSSWPLLERFTPIIDCCHQNLSNPSVHCSSNLSSITASVVDDDREKENDKFIPLSSLPVPYSTSPIKSNSSVSILTRDCDRLISILFNVTHRFHMLALRTSSQTCRLIKTISSNLIRF</sequence>
<evidence type="ECO:0000313" key="3">
    <source>
        <dbReference type="Proteomes" id="UP000070412"/>
    </source>
</evidence>
<organism evidence="1">
    <name type="scientific">Sarcoptes scabiei</name>
    <name type="common">Itch mite</name>
    <name type="synonym">Acarus scabiei</name>
    <dbReference type="NCBI Taxonomy" id="52283"/>
    <lineage>
        <taxon>Eukaryota</taxon>
        <taxon>Metazoa</taxon>
        <taxon>Ecdysozoa</taxon>
        <taxon>Arthropoda</taxon>
        <taxon>Chelicerata</taxon>
        <taxon>Arachnida</taxon>
        <taxon>Acari</taxon>
        <taxon>Acariformes</taxon>
        <taxon>Sarcoptiformes</taxon>
        <taxon>Astigmata</taxon>
        <taxon>Psoroptidia</taxon>
        <taxon>Sarcoptoidea</taxon>
        <taxon>Sarcoptidae</taxon>
        <taxon>Sarcoptinae</taxon>
        <taxon>Sarcoptes</taxon>
    </lineage>
</organism>
<reference evidence="3" key="1">
    <citation type="journal article" date="2020" name="PLoS Negl. Trop. Dis.">
        <title>High-quality nuclear genome for Sarcoptes scabiei-A critical resource for a neglected parasite.</title>
        <authorList>
            <person name="Korhonen P.K."/>
            <person name="Gasser R.B."/>
            <person name="Ma G."/>
            <person name="Wang T."/>
            <person name="Stroehlein A.J."/>
            <person name="Young N.D."/>
            <person name="Ang C.S."/>
            <person name="Fernando D.D."/>
            <person name="Lu H.C."/>
            <person name="Taylor S."/>
            <person name="Reynolds S.L."/>
            <person name="Mofiz E."/>
            <person name="Najaraj S.H."/>
            <person name="Gowda H."/>
            <person name="Madugundu A."/>
            <person name="Renuse S."/>
            <person name="Holt D."/>
            <person name="Pandey A."/>
            <person name="Papenfuss A.T."/>
            <person name="Fischer K."/>
        </authorList>
    </citation>
    <scope>NUCLEOTIDE SEQUENCE [LARGE SCALE GENOMIC DNA]</scope>
</reference>
<reference evidence="1" key="2">
    <citation type="submission" date="2020-01" db="EMBL/GenBank/DDBJ databases">
        <authorList>
            <person name="Korhonen P.K.K."/>
            <person name="Guangxu M.G."/>
            <person name="Wang T.W."/>
            <person name="Stroehlein A.J.S."/>
            <person name="Young N.D."/>
            <person name="Ang C.-S.A."/>
            <person name="Fernando D.W.F."/>
            <person name="Lu H.L."/>
            <person name="Taylor S.T."/>
            <person name="Ehtesham M.E.M."/>
            <person name="Najaraj S.H.N."/>
            <person name="Harsha G.H.G."/>
            <person name="Madugundu A.M."/>
            <person name="Renuse S.R."/>
            <person name="Holt D.H."/>
            <person name="Pandey A.P."/>
            <person name="Papenfuss A.P."/>
            <person name="Gasser R.B.G."/>
            <person name="Fischer K.F."/>
        </authorList>
    </citation>
    <scope>NUCLEOTIDE SEQUENCE</scope>
    <source>
        <strain evidence="1">SSS_KF_BRIS2020</strain>
    </source>
</reference>
<proteinExistence type="predicted"/>
<evidence type="ECO:0000313" key="2">
    <source>
        <dbReference type="EnsemblMetazoa" id="KAF7494098.1"/>
    </source>
</evidence>
<dbReference type="AlphaFoldDB" id="A0A834VHU5"/>
<protein>
    <submittedName>
        <fullName evidence="1 2">Uncharacterized protein</fullName>
    </submittedName>
</protein>
<dbReference type="Proteomes" id="UP000070412">
    <property type="component" value="Unassembled WGS sequence"/>
</dbReference>
<keyword evidence="3" id="KW-1185">Reference proteome</keyword>
<name>A0A834VHU5_SARSC</name>
<gene>
    <name evidence="1" type="ORF">SSS_6575</name>
</gene>
<accession>A0A834VHU5</accession>
<dbReference type="OrthoDB" id="6504105at2759"/>
<evidence type="ECO:0000313" key="1">
    <source>
        <dbReference type="EMBL" id="KAF7494098.1"/>
    </source>
</evidence>
<dbReference type="EnsemblMetazoa" id="SSS_6575s_mrna">
    <property type="protein sequence ID" value="KAF7494098.1"/>
    <property type="gene ID" value="SSS_6575"/>
</dbReference>
<reference evidence="2" key="3">
    <citation type="submission" date="2022-06" db="UniProtKB">
        <authorList>
            <consortium name="EnsemblMetazoa"/>
        </authorList>
    </citation>
    <scope>IDENTIFICATION</scope>
</reference>